<sequence length="373" mass="44110">MSLAKVIGNNIHALMKKQNVKIKQLADLIGVTRQTMTKYLEGEVIIDSEKLFKIAEFFGKPLDYFLENKHEEMAFLFRAHVLNKESISTVQNKVCDLINRVYEIYELAGEKISYLPQQYNLKIDSKEKQIPKEIKLKIEQIALEEREWLNIGESRGEEIIECFENKGIRIIFEKFDMPDMFGVSALHDQKGCFIVINDDENIPEERKIFSIVHEYAHILFDRNQYRQVILQSTRRNIYEKIADKFAGYFLIPRKSLAKYSVLLKSQLSWNDLIYIKKDLRVSLKALLHVLNDYEYISDKEYQKWLKYLNMKGYTKKEPDPMPYFKKNTAHEKIVRMLFMKEHIGINKVAELLGISVEEARENAKKWMMDEREG</sequence>
<dbReference type="PANTHER" id="PTHR43236">
    <property type="entry name" value="ANTITOXIN HIGA1"/>
    <property type="match status" value="1"/>
</dbReference>
<dbReference type="InterPro" id="IPR052345">
    <property type="entry name" value="Rad_response_metalloprotease"/>
</dbReference>
<keyword evidence="4" id="KW-1185">Reference proteome</keyword>
<dbReference type="Gene3D" id="1.10.10.2910">
    <property type="match status" value="1"/>
</dbReference>
<dbReference type="InterPro" id="IPR010982">
    <property type="entry name" value="Lambda_DNA-bd_dom_sf"/>
</dbReference>
<evidence type="ECO:0000313" key="3">
    <source>
        <dbReference type="EMBL" id="AZT91501.1"/>
    </source>
</evidence>
<dbReference type="PANTHER" id="PTHR43236:SF1">
    <property type="entry name" value="BLL7220 PROTEIN"/>
    <property type="match status" value="1"/>
</dbReference>
<dbReference type="RefSeq" id="WP_127352809.1">
    <property type="nucleotide sequence ID" value="NZ_CP034791.1"/>
</dbReference>
<dbReference type="AlphaFoldDB" id="A0A3T0D8K0"/>
<dbReference type="KEGG" id="ccha:ELD05_13340"/>
<feature type="domain" description="HTH cro/C1-type" evidence="2">
    <location>
        <begin position="11"/>
        <end position="65"/>
    </location>
</feature>
<accession>A0A3T0D8K0</accession>
<dbReference type="SMART" id="SM00530">
    <property type="entry name" value="HTH_XRE"/>
    <property type="match status" value="1"/>
</dbReference>
<organism evidence="3 4">
    <name type="scientific">Caldicellulosiruptor changbaiensis</name>
    <dbReference type="NCBI Taxonomy" id="1222016"/>
    <lineage>
        <taxon>Bacteria</taxon>
        <taxon>Bacillati</taxon>
        <taxon>Bacillota</taxon>
        <taxon>Bacillota incertae sedis</taxon>
        <taxon>Caldicellulosiruptorales</taxon>
        <taxon>Caldicellulosiruptoraceae</taxon>
        <taxon>Caldicellulosiruptor</taxon>
    </lineage>
</organism>
<dbReference type="SUPFAM" id="SSF47413">
    <property type="entry name" value="lambda repressor-like DNA-binding domains"/>
    <property type="match status" value="1"/>
</dbReference>
<dbReference type="EMBL" id="CP034791">
    <property type="protein sequence ID" value="AZT91501.1"/>
    <property type="molecule type" value="Genomic_DNA"/>
</dbReference>
<gene>
    <name evidence="3" type="ORF">ELD05_13340</name>
</gene>
<reference evidence="3 4" key="1">
    <citation type="submission" date="2018-12" db="EMBL/GenBank/DDBJ databases">
        <title>Genome sequence from the cellulolytic species, Caldicellulosiruptor changbaiensis.</title>
        <authorList>
            <person name="Blumer-Schuette S.E."/>
            <person name="Mendoza C."/>
        </authorList>
    </citation>
    <scope>NUCLEOTIDE SEQUENCE [LARGE SCALE GENOMIC DNA]</scope>
    <source>
        <strain evidence="3 4">CBS-Z</strain>
    </source>
</reference>
<dbReference type="Gene3D" id="1.10.260.40">
    <property type="entry name" value="lambda repressor-like DNA-binding domains"/>
    <property type="match status" value="1"/>
</dbReference>
<comment type="similarity">
    <text evidence="1">Belongs to the short-chain fatty acyl-CoA assimilation regulator (ScfR) family.</text>
</comment>
<evidence type="ECO:0000256" key="1">
    <source>
        <dbReference type="ARBA" id="ARBA00007227"/>
    </source>
</evidence>
<dbReference type="Pfam" id="PF06114">
    <property type="entry name" value="Peptidase_M78"/>
    <property type="match status" value="1"/>
</dbReference>
<dbReference type="CDD" id="cd00093">
    <property type="entry name" value="HTH_XRE"/>
    <property type="match status" value="1"/>
</dbReference>
<dbReference type="InterPro" id="IPR010359">
    <property type="entry name" value="IrrE_HExxH"/>
</dbReference>
<dbReference type="Proteomes" id="UP000282930">
    <property type="component" value="Chromosome"/>
</dbReference>
<dbReference type="PROSITE" id="PS50943">
    <property type="entry name" value="HTH_CROC1"/>
    <property type="match status" value="1"/>
</dbReference>
<dbReference type="InterPro" id="IPR001387">
    <property type="entry name" value="Cro/C1-type_HTH"/>
</dbReference>
<proteinExistence type="inferred from homology"/>
<evidence type="ECO:0000313" key="4">
    <source>
        <dbReference type="Proteomes" id="UP000282930"/>
    </source>
</evidence>
<name>A0A3T0D8K0_9FIRM</name>
<dbReference type="Pfam" id="PF01381">
    <property type="entry name" value="HTH_3"/>
    <property type="match status" value="1"/>
</dbReference>
<dbReference type="GO" id="GO:0003677">
    <property type="term" value="F:DNA binding"/>
    <property type="evidence" value="ECO:0007669"/>
    <property type="project" value="InterPro"/>
</dbReference>
<evidence type="ECO:0000259" key="2">
    <source>
        <dbReference type="PROSITE" id="PS50943"/>
    </source>
</evidence>
<protein>
    <submittedName>
        <fullName evidence="3">Helix-turn-helix domain-containing protein</fullName>
    </submittedName>
</protein>